<reference evidence="1 2" key="1">
    <citation type="submission" date="2019-07" db="EMBL/GenBank/DDBJ databases">
        <title>Whole genome shotgun sequence of Cyclobacterium qasimii NBRC 106168.</title>
        <authorList>
            <person name="Hosoyama A."/>
            <person name="Uohara A."/>
            <person name="Ohji S."/>
            <person name="Ichikawa N."/>
        </authorList>
    </citation>
    <scope>NUCLEOTIDE SEQUENCE [LARGE SCALE GENOMIC DNA]</scope>
    <source>
        <strain evidence="1 2">NBRC 106168</strain>
    </source>
</reference>
<gene>
    <name evidence="1" type="ORF">CQA01_01810</name>
</gene>
<dbReference type="Proteomes" id="UP000321301">
    <property type="component" value="Unassembled WGS sequence"/>
</dbReference>
<dbReference type="PROSITE" id="PS51257">
    <property type="entry name" value="PROKAR_LIPOPROTEIN"/>
    <property type="match status" value="1"/>
</dbReference>
<keyword evidence="2" id="KW-1185">Reference proteome</keyword>
<dbReference type="Pfam" id="PF13970">
    <property type="entry name" value="DUF4221"/>
    <property type="match status" value="1"/>
</dbReference>
<dbReference type="RefSeq" id="WP_051160332.1">
    <property type="nucleotide sequence ID" value="NZ_BJYV01000001.1"/>
</dbReference>
<organism evidence="1 2">
    <name type="scientific">Cyclobacterium qasimii</name>
    <dbReference type="NCBI Taxonomy" id="1350429"/>
    <lineage>
        <taxon>Bacteria</taxon>
        <taxon>Pseudomonadati</taxon>
        <taxon>Bacteroidota</taxon>
        <taxon>Cytophagia</taxon>
        <taxon>Cytophagales</taxon>
        <taxon>Cyclobacteriaceae</taxon>
        <taxon>Cyclobacterium</taxon>
    </lineage>
</organism>
<evidence type="ECO:0008006" key="3">
    <source>
        <dbReference type="Google" id="ProtNLM"/>
    </source>
</evidence>
<name>A0A512C6D7_9BACT</name>
<dbReference type="InterPro" id="IPR025316">
    <property type="entry name" value="DUF4221"/>
</dbReference>
<comment type="caution">
    <text evidence="1">The sequence shown here is derived from an EMBL/GenBank/DDBJ whole genome shotgun (WGS) entry which is preliminary data.</text>
</comment>
<protein>
    <recommendedName>
        <fullName evidence="3">6-bladed beta-propeller</fullName>
    </recommendedName>
</protein>
<proteinExistence type="predicted"/>
<dbReference type="EMBL" id="BJYV01000001">
    <property type="protein sequence ID" value="GEO19647.1"/>
    <property type="molecule type" value="Genomic_DNA"/>
</dbReference>
<evidence type="ECO:0000313" key="1">
    <source>
        <dbReference type="EMBL" id="GEO19647.1"/>
    </source>
</evidence>
<sequence length="376" mass="43292">MRQITFLLIVSVLISCQSKNNDQGSYDVKYSVDTVLIDSKDRLLDINRSLLISDLNDEESSIFLFNSFDHSIDEVNLDKLEVVNNYPFEAEGPNGTGEHVNYINILKDDLIFIKSFSESAVFDRNGHLINKMDWLNAIDSKGMKYGEIPRNEVGIGASDFKVFGLNYNNRKSEIWLDILSVKDNAVERFEIDAEKSYHNFVIKLDDPEYYTFLDPIVFLSSENDFIMVSHQFSNEIYLFNAEGAHVKTVNYQPKSTPKRAKGLSGNITSNGHVDEAYQHLLEQVRFGPPVWDRVKKRYFRLSAMRIYSDTREQHSSQPEIQEVNVFLSVFDADFNLVSEVVIPELNNEFAKYFAKDGKLWVFQNFSDELGFIVVDV</sequence>
<accession>A0A512C6D7</accession>
<evidence type="ECO:0000313" key="2">
    <source>
        <dbReference type="Proteomes" id="UP000321301"/>
    </source>
</evidence>
<dbReference type="AlphaFoldDB" id="A0A512C6D7"/>